<reference evidence="6" key="1">
    <citation type="journal article" date="2019" name="Int. J. Syst. Evol. Microbiol.">
        <title>The Global Catalogue of Microorganisms (GCM) 10K type strain sequencing project: providing services to taxonomists for standard genome sequencing and annotation.</title>
        <authorList>
            <consortium name="The Broad Institute Genomics Platform"/>
            <consortium name="The Broad Institute Genome Sequencing Center for Infectious Disease"/>
            <person name="Wu L."/>
            <person name="Ma J."/>
        </authorList>
    </citation>
    <scope>NUCLEOTIDE SEQUENCE [LARGE SCALE GENOMIC DNA]</scope>
    <source>
        <strain evidence="6">JCM 17591</strain>
    </source>
</reference>
<gene>
    <name evidence="5" type="ORF">GCM10022287_00710</name>
</gene>
<dbReference type="Proteomes" id="UP001501079">
    <property type="component" value="Unassembled WGS sequence"/>
</dbReference>
<name>A0ABP7ZPK6_9MICO</name>
<dbReference type="Pfam" id="PF12802">
    <property type="entry name" value="MarR_2"/>
    <property type="match status" value="1"/>
</dbReference>
<protein>
    <submittedName>
        <fullName evidence="5">MarR family transcriptional regulator</fullName>
    </submittedName>
</protein>
<sequence>MTATDQTESTSTELPAPEENDFATRLAVAIGRINRRIRPTRDGISHGLISALGSVVRVGEIRPGDLARLEAVAAPTMTRLVAVLEERGLVTRRPDPTDGRSFFVVATDAGVDAIRRARFERAERVAALLSTLPPEQLAAVTAAIDGLETAAQTALTQR</sequence>
<dbReference type="InterPro" id="IPR023187">
    <property type="entry name" value="Tscrpt_reg_MarR-type_CS"/>
</dbReference>
<dbReference type="InterPro" id="IPR000835">
    <property type="entry name" value="HTH_MarR-typ"/>
</dbReference>
<dbReference type="PROSITE" id="PS01117">
    <property type="entry name" value="HTH_MARR_1"/>
    <property type="match status" value="1"/>
</dbReference>
<keyword evidence="2" id="KW-0238">DNA-binding</keyword>
<evidence type="ECO:0000313" key="6">
    <source>
        <dbReference type="Proteomes" id="UP001501079"/>
    </source>
</evidence>
<dbReference type="InterPro" id="IPR052526">
    <property type="entry name" value="HTH-type_Bedaq_tolerance"/>
</dbReference>
<evidence type="ECO:0000256" key="3">
    <source>
        <dbReference type="ARBA" id="ARBA00023163"/>
    </source>
</evidence>
<dbReference type="PANTHER" id="PTHR39515">
    <property type="entry name" value="CONSERVED PROTEIN"/>
    <property type="match status" value="1"/>
</dbReference>
<evidence type="ECO:0000313" key="5">
    <source>
        <dbReference type="EMBL" id="GAA4167364.1"/>
    </source>
</evidence>
<dbReference type="EMBL" id="BAABBW010000001">
    <property type="protein sequence ID" value="GAA4167364.1"/>
    <property type="molecule type" value="Genomic_DNA"/>
</dbReference>
<dbReference type="InterPro" id="IPR036390">
    <property type="entry name" value="WH_DNA-bd_sf"/>
</dbReference>
<evidence type="ECO:0000256" key="2">
    <source>
        <dbReference type="ARBA" id="ARBA00023125"/>
    </source>
</evidence>
<dbReference type="SUPFAM" id="SSF46785">
    <property type="entry name" value="Winged helix' DNA-binding domain"/>
    <property type="match status" value="1"/>
</dbReference>
<keyword evidence="1" id="KW-0805">Transcription regulation</keyword>
<comment type="caution">
    <text evidence="5">The sequence shown here is derived from an EMBL/GenBank/DDBJ whole genome shotgun (WGS) entry which is preliminary data.</text>
</comment>
<dbReference type="InterPro" id="IPR036388">
    <property type="entry name" value="WH-like_DNA-bd_sf"/>
</dbReference>
<dbReference type="RefSeq" id="WP_344751252.1">
    <property type="nucleotide sequence ID" value="NZ_BAABBW010000001.1"/>
</dbReference>
<accession>A0ABP7ZPK6</accession>
<dbReference type="Gene3D" id="1.10.10.10">
    <property type="entry name" value="Winged helix-like DNA-binding domain superfamily/Winged helix DNA-binding domain"/>
    <property type="match status" value="1"/>
</dbReference>
<keyword evidence="6" id="KW-1185">Reference proteome</keyword>
<feature type="domain" description="HTH marR-type" evidence="4">
    <location>
        <begin position="19"/>
        <end position="149"/>
    </location>
</feature>
<evidence type="ECO:0000259" key="4">
    <source>
        <dbReference type="PROSITE" id="PS50995"/>
    </source>
</evidence>
<organism evidence="5 6">
    <name type="scientific">Gryllotalpicola koreensis</name>
    <dbReference type="NCBI Taxonomy" id="993086"/>
    <lineage>
        <taxon>Bacteria</taxon>
        <taxon>Bacillati</taxon>
        <taxon>Actinomycetota</taxon>
        <taxon>Actinomycetes</taxon>
        <taxon>Micrococcales</taxon>
        <taxon>Microbacteriaceae</taxon>
        <taxon>Gryllotalpicola</taxon>
    </lineage>
</organism>
<dbReference type="SMART" id="SM00347">
    <property type="entry name" value="HTH_MARR"/>
    <property type="match status" value="1"/>
</dbReference>
<evidence type="ECO:0000256" key="1">
    <source>
        <dbReference type="ARBA" id="ARBA00023015"/>
    </source>
</evidence>
<keyword evidence="3" id="KW-0804">Transcription</keyword>
<proteinExistence type="predicted"/>
<dbReference type="PANTHER" id="PTHR39515:SF2">
    <property type="entry name" value="HTH-TYPE TRANSCRIPTIONAL REGULATOR RV0880"/>
    <property type="match status" value="1"/>
</dbReference>
<dbReference type="PROSITE" id="PS50995">
    <property type="entry name" value="HTH_MARR_2"/>
    <property type="match status" value="1"/>
</dbReference>